<proteinExistence type="predicted"/>
<dbReference type="InterPro" id="IPR016181">
    <property type="entry name" value="Acyl_CoA_acyltransferase"/>
</dbReference>
<dbReference type="HOGENOM" id="CLU_050503_0_0_6"/>
<dbReference type="SUPFAM" id="SSF55729">
    <property type="entry name" value="Acyl-CoA N-acyltransferases (Nat)"/>
    <property type="match status" value="1"/>
</dbReference>
<evidence type="ECO:0000313" key="2">
    <source>
        <dbReference type="Proteomes" id="UP000008555"/>
    </source>
</evidence>
<organism evidence="1 2">
    <name type="scientific">Coxiella burnetii (strain Dugway 5J108-111)</name>
    <dbReference type="NCBI Taxonomy" id="434922"/>
    <lineage>
        <taxon>Bacteria</taxon>
        <taxon>Pseudomonadati</taxon>
        <taxon>Pseudomonadota</taxon>
        <taxon>Gammaproteobacteria</taxon>
        <taxon>Legionellales</taxon>
        <taxon>Coxiellaceae</taxon>
        <taxon>Coxiella</taxon>
    </lineage>
</organism>
<accession>A9KEL0</accession>
<evidence type="ECO:0000313" key="1">
    <source>
        <dbReference type="EMBL" id="ABS78124.1"/>
    </source>
</evidence>
<protein>
    <submittedName>
        <fullName evidence="1">Hypothetical membrane associated protein</fullName>
    </submittedName>
</protein>
<name>A9KEL0_COXBN</name>
<dbReference type="EMBL" id="CP000733">
    <property type="protein sequence ID" value="ABS78124.1"/>
    <property type="molecule type" value="Genomic_DNA"/>
</dbReference>
<dbReference type="AlphaFoldDB" id="A9KEL0"/>
<sequence length="382" mass="45254">MKKKIEILERDDILNDKEFCNKYKSHFALALLLRGSEFFVKNIKTKIFLIKCDDHIIPCTLNNTEYNNAVNCSPHTSFVSYPKLELKKTKRLPIVFLRIILSLFDMITKLFKFNRVIQVNNFLSINDRQPAWLSEYLPEITKILTSKYPTHAIYIPRVFNFTSNFLYKNLLFNNYKCLPIAVAYFFDFRKSTKTKFRLKRDHRRDLKTLNTSTYKAISLENPTQAQIRRAHELYQLIYLDKHARFNPDYTVNYFEWHMKSKNHIFLGLLNQNQKIDAFICLRIMNNLATAAPGGYDSNLSQNLNLYRQQNALTVEYTKAKNYLLNLGPGVDRFKLNRGGIPVFQYSAVYFHHLSFARKIPWFLLQRALKFMTIERYLKVVSK</sequence>
<dbReference type="Proteomes" id="UP000008555">
    <property type="component" value="Chromosome"/>
</dbReference>
<dbReference type="RefSeq" id="WP_011997315.1">
    <property type="nucleotide sequence ID" value="NC_009727.1"/>
</dbReference>
<reference evidence="1 2" key="1">
    <citation type="journal article" date="2009" name="Infect. Immun.">
        <title>Comparative genomics reveal extensive transposon-mediated genomic plasticity and diversity among potential effector proteins within the genus Coxiella.</title>
        <authorList>
            <person name="Beare P.A."/>
            <person name="Unsworth N."/>
            <person name="Andoh M."/>
            <person name="Voth D.E."/>
            <person name="Omsland A."/>
            <person name="Gilk S.D."/>
            <person name="Williams K.P."/>
            <person name="Sobral B.W."/>
            <person name="Kupko J.J.III."/>
            <person name="Porcella S.F."/>
            <person name="Samuel J.E."/>
            <person name="Heinzen R.A."/>
        </authorList>
    </citation>
    <scope>NUCLEOTIDE SEQUENCE [LARGE SCALE GENOMIC DNA]</scope>
    <source>
        <strain evidence="1 2">Dugway 5J108-111</strain>
    </source>
</reference>
<gene>
    <name evidence="1" type="ordered locus">CBUD_1908</name>
</gene>
<dbReference type="KEGG" id="cbd:CBUD_1908"/>